<protein>
    <recommendedName>
        <fullName evidence="5 14">S-ribosylhomocysteine lyase</fullName>
        <ecNumber evidence="4 14">4.4.1.21</ecNumber>
    </recommendedName>
    <alternativeName>
        <fullName evidence="12 14">AI-2 synthesis protein</fullName>
    </alternativeName>
    <alternativeName>
        <fullName evidence="13 14">Autoinducer-2 production protein LuxS</fullName>
    </alternativeName>
</protein>
<dbReference type="InterPro" id="IPR011249">
    <property type="entry name" value="Metalloenz_LuxS/M16"/>
</dbReference>
<feature type="binding site" evidence="14">
    <location>
        <position position="58"/>
    </location>
    <ligand>
        <name>Fe cation</name>
        <dbReference type="ChEBI" id="CHEBI:24875"/>
    </ligand>
</feature>
<evidence type="ECO:0000256" key="3">
    <source>
        <dbReference type="ARBA" id="ARBA00011738"/>
    </source>
</evidence>
<dbReference type="SUPFAM" id="SSF63411">
    <property type="entry name" value="LuxS/MPP-like metallohydrolase"/>
    <property type="match status" value="1"/>
</dbReference>
<name>A0A0M6W711_9GAMM</name>
<feature type="binding site" evidence="14">
    <location>
        <position position="54"/>
    </location>
    <ligand>
        <name>Fe cation</name>
        <dbReference type="ChEBI" id="CHEBI:24875"/>
    </ligand>
</feature>
<dbReference type="HAMAP" id="MF_00091">
    <property type="entry name" value="LuxS"/>
    <property type="match status" value="1"/>
</dbReference>
<dbReference type="PANTHER" id="PTHR35799">
    <property type="entry name" value="S-RIBOSYLHOMOCYSTEINE LYASE"/>
    <property type="match status" value="1"/>
</dbReference>
<keyword evidence="6 14" id="KW-0673">Quorum sensing</keyword>
<sequence>MMILNSFTIDHTRITAPSIRVAKTIQTHNNDIISVFDLRFTTPNKEIMPESGMHTIEHFFVNYMYNHINTDTIKIIDISPMGCRTGFYMSLIGKLDKKNIIYTWISAMQNILTIQDQNKIPGLNIYQCGNYKMHSLKEAKQIAYKIINSKIKIIKNYELKFSLDKCKNINKDIQKI</sequence>
<evidence type="ECO:0000256" key="8">
    <source>
        <dbReference type="ARBA" id="ARBA00022929"/>
    </source>
</evidence>
<evidence type="ECO:0000256" key="5">
    <source>
        <dbReference type="ARBA" id="ARBA00015130"/>
    </source>
</evidence>
<dbReference type="PRINTS" id="PR01487">
    <property type="entry name" value="LUXSPROTEIN"/>
</dbReference>
<dbReference type="PIRSF" id="PIRSF006160">
    <property type="entry name" value="AI2"/>
    <property type="match status" value="1"/>
</dbReference>
<dbReference type="STRING" id="1715285.SOFFGTOCOR_0252"/>
<dbReference type="NCBIfam" id="NF002602">
    <property type="entry name" value="PRK02260.1-2"/>
    <property type="match status" value="1"/>
</dbReference>
<reference evidence="16" key="1">
    <citation type="submission" date="2015-05" db="EMBL/GenBank/DDBJ databases">
        <authorList>
            <person name="Manzano-Marin A."/>
        </authorList>
    </citation>
    <scope>NUCLEOTIDE SEQUENCE [LARGE SCALE GENOMIC DNA]</scope>
    <source>
        <strain evidence="16">officinalis</strain>
    </source>
</reference>
<evidence type="ECO:0000256" key="4">
    <source>
        <dbReference type="ARBA" id="ARBA00012240"/>
    </source>
</evidence>
<proteinExistence type="inferred from homology"/>
<evidence type="ECO:0000313" key="15">
    <source>
        <dbReference type="EMBL" id="CRK85684.1"/>
    </source>
</evidence>
<evidence type="ECO:0000256" key="13">
    <source>
        <dbReference type="ARBA" id="ARBA00031777"/>
    </source>
</evidence>
<evidence type="ECO:0000256" key="10">
    <source>
        <dbReference type="ARBA" id="ARBA00023239"/>
    </source>
</evidence>
<comment type="similarity">
    <text evidence="2 14">Belongs to the LuxS family.</text>
</comment>
<dbReference type="EMBL" id="CVRF01000002">
    <property type="protein sequence ID" value="CRK85684.1"/>
    <property type="molecule type" value="Genomic_DNA"/>
</dbReference>
<keyword evidence="8 14" id="KW-0071">Autoinducer synthesis</keyword>
<feature type="binding site" evidence="14">
    <location>
        <position position="128"/>
    </location>
    <ligand>
        <name>Fe cation</name>
        <dbReference type="ChEBI" id="CHEBI:24875"/>
    </ligand>
</feature>
<dbReference type="InterPro" id="IPR037005">
    <property type="entry name" value="LuxS_sf"/>
</dbReference>
<dbReference type="Gene3D" id="3.30.1360.80">
    <property type="entry name" value="S-ribosylhomocysteinase (LuxS)"/>
    <property type="match status" value="1"/>
</dbReference>
<dbReference type="Pfam" id="PF02664">
    <property type="entry name" value="LuxS"/>
    <property type="match status" value="1"/>
</dbReference>
<comment type="subunit">
    <text evidence="3 14">Homodimer.</text>
</comment>
<dbReference type="Proteomes" id="UP000242301">
    <property type="component" value="Unassembled WGS sequence"/>
</dbReference>
<comment type="function">
    <text evidence="11 14">Involved in the synthesis of autoinducer 2 (AI-2) which is secreted by bacteria and is used to communicate both the cell density and the metabolic potential of the environment. The regulation of gene expression in response to changes in cell density is called quorum sensing. Catalyzes the transformation of S-ribosylhomocysteine (RHC) to homocysteine (HC) and 4,5-dihydroxy-2,3-pentadione (DPD).</text>
</comment>
<dbReference type="InterPro" id="IPR003815">
    <property type="entry name" value="S-ribosylhomocysteinase"/>
</dbReference>
<evidence type="ECO:0000313" key="16">
    <source>
        <dbReference type="Proteomes" id="UP000242301"/>
    </source>
</evidence>
<evidence type="ECO:0000256" key="9">
    <source>
        <dbReference type="ARBA" id="ARBA00023004"/>
    </source>
</evidence>
<evidence type="ECO:0000256" key="2">
    <source>
        <dbReference type="ARBA" id="ARBA00007311"/>
    </source>
</evidence>
<evidence type="ECO:0000256" key="1">
    <source>
        <dbReference type="ARBA" id="ARBA00000297"/>
    </source>
</evidence>
<accession>A0A0M6W711</accession>
<comment type="catalytic activity">
    <reaction evidence="1 14">
        <text>S-(5-deoxy-D-ribos-5-yl)-L-homocysteine = (S)-4,5-dihydroxypentane-2,3-dione + L-homocysteine</text>
        <dbReference type="Rhea" id="RHEA:17753"/>
        <dbReference type="ChEBI" id="CHEBI:29484"/>
        <dbReference type="ChEBI" id="CHEBI:58195"/>
        <dbReference type="ChEBI" id="CHEBI:58199"/>
        <dbReference type="EC" id="4.4.1.21"/>
    </reaction>
</comment>
<comment type="cofactor">
    <cofactor evidence="14">
        <name>Fe cation</name>
        <dbReference type="ChEBI" id="CHEBI:24875"/>
    </cofactor>
    <text evidence="14">Binds 1 Fe cation per subunit.</text>
</comment>
<dbReference type="PANTHER" id="PTHR35799:SF1">
    <property type="entry name" value="S-RIBOSYLHOMOCYSTEINE LYASE"/>
    <property type="match status" value="1"/>
</dbReference>
<dbReference type="GO" id="GO:0005506">
    <property type="term" value="F:iron ion binding"/>
    <property type="evidence" value="ECO:0007669"/>
    <property type="project" value="InterPro"/>
</dbReference>
<dbReference type="EC" id="4.4.1.21" evidence="4 14"/>
<keyword evidence="7 14" id="KW-0479">Metal-binding</keyword>
<evidence type="ECO:0000256" key="6">
    <source>
        <dbReference type="ARBA" id="ARBA00022654"/>
    </source>
</evidence>
<evidence type="ECO:0000256" key="12">
    <source>
        <dbReference type="ARBA" id="ARBA00030600"/>
    </source>
</evidence>
<evidence type="ECO:0000256" key="14">
    <source>
        <dbReference type="HAMAP-Rule" id="MF_00091"/>
    </source>
</evidence>
<dbReference type="AlphaFoldDB" id="A0A0M6W711"/>
<keyword evidence="9 14" id="KW-0408">Iron</keyword>
<dbReference type="GO" id="GO:0009372">
    <property type="term" value="P:quorum sensing"/>
    <property type="evidence" value="ECO:0007669"/>
    <property type="project" value="UniProtKB-UniRule"/>
</dbReference>
<keyword evidence="10 14" id="KW-0456">Lyase</keyword>
<keyword evidence="16" id="KW-1185">Reference proteome</keyword>
<organism evidence="15 16">
    <name type="scientific">Candidatus Providencia siddallii</name>
    <dbReference type="NCBI Taxonomy" id="1715285"/>
    <lineage>
        <taxon>Bacteria</taxon>
        <taxon>Pseudomonadati</taxon>
        <taxon>Pseudomonadota</taxon>
        <taxon>Gammaproteobacteria</taxon>
        <taxon>Enterobacterales</taxon>
        <taxon>Morganellaceae</taxon>
        <taxon>Providencia</taxon>
    </lineage>
</organism>
<gene>
    <name evidence="14 15" type="primary">luxS</name>
    <name evidence="15" type="ORF">SOFFGTOCOR_0252</name>
</gene>
<evidence type="ECO:0000256" key="7">
    <source>
        <dbReference type="ARBA" id="ARBA00022723"/>
    </source>
</evidence>
<dbReference type="GO" id="GO:0043768">
    <property type="term" value="F:S-ribosylhomocysteine lyase activity"/>
    <property type="evidence" value="ECO:0007669"/>
    <property type="project" value="UniProtKB-UniRule"/>
</dbReference>
<evidence type="ECO:0000256" key="11">
    <source>
        <dbReference type="ARBA" id="ARBA00024654"/>
    </source>
</evidence>